<dbReference type="Proteomes" id="UP000001996">
    <property type="component" value="Unassembled WGS sequence"/>
</dbReference>
<gene>
    <name evidence="3" type="ORF">LELG_05216</name>
</gene>
<evidence type="ECO:0000313" key="3">
    <source>
        <dbReference type="EMBL" id="EDK47035.1"/>
    </source>
</evidence>
<dbReference type="eggNOG" id="ENOG502S1KI">
    <property type="taxonomic scope" value="Eukaryota"/>
</dbReference>
<sequence length="186" mass="21108">MISSLLRSSRSLLLVRNSTIRLYSSATTSTVSPIKQSQPQLQQQAQQAQQAQTPISNLNALPTDQFSTLKLSSNGSRNLYAIFRIHNLPYLVTKGDKVYLPYKLKGVSTGDVLDLNDVTTLGTPNYTYHIPQGIDKSLFHLKASVLEITREPLYQVVRKRQRCRRKKTYQVEPFQTVLTINELSLR</sequence>
<dbReference type="PANTHER" id="PTHR21349:SF0">
    <property type="entry name" value="LARGE RIBOSOMAL SUBUNIT PROTEIN BL21M"/>
    <property type="match status" value="1"/>
</dbReference>
<dbReference type="PANTHER" id="PTHR21349">
    <property type="entry name" value="50S RIBOSOMAL PROTEIN L21"/>
    <property type="match status" value="1"/>
</dbReference>
<dbReference type="InParanoid" id="A5E6H7"/>
<evidence type="ECO:0000256" key="1">
    <source>
        <dbReference type="ARBA" id="ARBA00008563"/>
    </source>
</evidence>
<dbReference type="AlphaFoldDB" id="A5E6H7"/>
<keyword evidence="4" id="KW-1185">Reference proteome</keyword>
<organism evidence="3 4">
    <name type="scientific">Lodderomyces elongisporus (strain ATCC 11503 / CBS 2605 / JCM 1781 / NBRC 1676 / NRRL YB-4239)</name>
    <name type="common">Yeast</name>
    <name type="synonym">Saccharomyces elongisporus</name>
    <dbReference type="NCBI Taxonomy" id="379508"/>
    <lineage>
        <taxon>Eukaryota</taxon>
        <taxon>Fungi</taxon>
        <taxon>Dikarya</taxon>
        <taxon>Ascomycota</taxon>
        <taxon>Saccharomycotina</taxon>
        <taxon>Pichiomycetes</taxon>
        <taxon>Debaryomycetaceae</taxon>
        <taxon>Candida/Lodderomyces clade</taxon>
        <taxon>Lodderomyces</taxon>
    </lineage>
</organism>
<protein>
    <recommendedName>
        <fullName evidence="2">Large ribosomal subunit protein bL21m</fullName>
    </recommendedName>
</protein>
<dbReference type="OrthoDB" id="5994at2759"/>
<dbReference type="SUPFAM" id="SSF141091">
    <property type="entry name" value="L21p-like"/>
    <property type="match status" value="1"/>
</dbReference>
<dbReference type="FunCoup" id="A5E6H7">
    <property type="interactions" value="197"/>
</dbReference>
<evidence type="ECO:0000256" key="2">
    <source>
        <dbReference type="ARBA" id="ARBA00044129"/>
    </source>
</evidence>
<dbReference type="InterPro" id="IPR036164">
    <property type="entry name" value="bL21-like_sf"/>
</dbReference>
<dbReference type="GO" id="GO:0005762">
    <property type="term" value="C:mitochondrial large ribosomal subunit"/>
    <property type="evidence" value="ECO:0007669"/>
    <property type="project" value="EnsemblFungi"/>
</dbReference>
<dbReference type="InterPro" id="IPR028909">
    <property type="entry name" value="bL21-like"/>
</dbReference>
<reference evidence="3 4" key="1">
    <citation type="journal article" date="2009" name="Nature">
        <title>Evolution of pathogenicity and sexual reproduction in eight Candida genomes.</title>
        <authorList>
            <person name="Butler G."/>
            <person name="Rasmussen M.D."/>
            <person name="Lin M.F."/>
            <person name="Santos M.A."/>
            <person name="Sakthikumar S."/>
            <person name="Munro C.A."/>
            <person name="Rheinbay E."/>
            <person name="Grabherr M."/>
            <person name="Forche A."/>
            <person name="Reedy J.L."/>
            <person name="Agrafioti I."/>
            <person name="Arnaud M.B."/>
            <person name="Bates S."/>
            <person name="Brown A.J."/>
            <person name="Brunke S."/>
            <person name="Costanzo M.C."/>
            <person name="Fitzpatrick D.A."/>
            <person name="de Groot P.W."/>
            <person name="Harris D."/>
            <person name="Hoyer L.L."/>
            <person name="Hube B."/>
            <person name="Klis F.M."/>
            <person name="Kodira C."/>
            <person name="Lennard N."/>
            <person name="Logue M.E."/>
            <person name="Martin R."/>
            <person name="Neiman A.M."/>
            <person name="Nikolaou E."/>
            <person name="Quail M.A."/>
            <person name="Quinn J."/>
            <person name="Santos M.C."/>
            <person name="Schmitzberger F.F."/>
            <person name="Sherlock G."/>
            <person name="Shah P."/>
            <person name="Silverstein K.A."/>
            <person name="Skrzypek M.S."/>
            <person name="Soll D."/>
            <person name="Staggs R."/>
            <person name="Stansfield I."/>
            <person name="Stumpf M.P."/>
            <person name="Sudbery P.E."/>
            <person name="Srikantha T."/>
            <person name="Zeng Q."/>
            <person name="Berman J."/>
            <person name="Berriman M."/>
            <person name="Heitman J."/>
            <person name="Gow N.A."/>
            <person name="Lorenz M.C."/>
            <person name="Birren B.W."/>
            <person name="Kellis M."/>
            <person name="Cuomo C.A."/>
        </authorList>
    </citation>
    <scope>NUCLEOTIDE SEQUENCE [LARGE SCALE GENOMIC DNA]</scope>
    <source>
        <strain evidence="4">ATCC 11503 / BCRC 21390 / CBS 2605 / JCM 1781 / NBRC 1676 / NRRL YB-4239</strain>
    </source>
</reference>
<dbReference type="EMBL" id="CH981531">
    <property type="protein sequence ID" value="EDK47035.1"/>
    <property type="molecule type" value="Genomic_DNA"/>
</dbReference>
<dbReference type="Pfam" id="PF00829">
    <property type="entry name" value="Ribosomal_L21p"/>
    <property type="match status" value="1"/>
</dbReference>
<dbReference type="OMA" id="RCRRTKH"/>
<evidence type="ECO:0000313" key="4">
    <source>
        <dbReference type="Proteomes" id="UP000001996"/>
    </source>
</evidence>
<dbReference type="GO" id="GO:0003735">
    <property type="term" value="F:structural constituent of ribosome"/>
    <property type="evidence" value="ECO:0007669"/>
    <property type="project" value="EnsemblFungi"/>
</dbReference>
<comment type="similarity">
    <text evidence="1">Belongs to the bacterial ribosomal protein bL21 family.</text>
</comment>
<name>A5E6H7_LODEL</name>
<accession>A5E6H7</accession>
<dbReference type="HOGENOM" id="CLU_061463_2_0_1"/>
<proteinExistence type="inferred from homology"/>
<dbReference type="STRING" id="379508.A5E6H7"/>